<comment type="caution">
    <text evidence="1">The sequence shown here is derived from an EMBL/GenBank/DDBJ whole genome shotgun (WGS) entry which is preliminary data.</text>
</comment>
<protein>
    <submittedName>
        <fullName evidence="1">Uncharacterized protein</fullName>
    </submittedName>
</protein>
<dbReference type="Proteomes" id="UP001617427">
    <property type="component" value="Unassembled WGS sequence"/>
</dbReference>
<organism evidence="1 2">
    <name type="scientific">Herbaspirillum chlorophenolicum</name>
    <dbReference type="NCBI Taxonomy" id="211589"/>
    <lineage>
        <taxon>Bacteria</taxon>
        <taxon>Pseudomonadati</taxon>
        <taxon>Pseudomonadota</taxon>
        <taxon>Betaproteobacteria</taxon>
        <taxon>Burkholderiales</taxon>
        <taxon>Oxalobacteraceae</taxon>
        <taxon>Herbaspirillum</taxon>
    </lineage>
</organism>
<dbReference type="RefSeq" id="WP_402702466.1">
    <property type="nucleotide sequence ID" value="NZ_JBIUZV010000012.1"/>
</dbReference>
<evidence type="ECO:0000313" key="1">
    <source>
        <dbReference type="EMBL" id="MFJ3047763.1"/>
    </source>
</evidence>
<proteinExistence type="predicted"/>
<evidence type="ECO:0000313" key="2">
    <source>
        <dbReference type="Proteomes" id="UP001617427"/>
    </source>
</evidence>
<reference evidence="1 2" key="1">
    <citation type="submission" date="2024-10" db="EMBL/GenBank/DDBJ databases">
        <title>The Natural Products Discovery Center: Release of the First 8490 Sequenced Strains for Exploring Actinobacteria Biosynthetic Diversity.</title>
        <authorList>
            <person name="Kalkreuter E."/>
            <person name="Kautsar S.A."/>
            <person name="Yang D."/>
            <person name="Bader C.D."/>
            <person name="Teijaro C.N."/>
            <person name="Fluegel L."/>
            <person name="Davis C.M."/>
            <person name="Simpson J.R."/>
            <person name="Lauterbach L."/>
            <person name="Steele A.D."/>
            <person name="Gui C."/>
            <person name="Meng S."/>
            <person name="Li G."/>
            <person name="Viehrig K."/>
            <person name="Ye F."/>
            <person name="Su P."/>
            <person name="Kiefer A.F."/>
            <person name="Nichols A."/>
            <person name="Cepeda A.J."/>
            <person name="Yan W."/>
            <person name="Fan B."/>
            <person name="Jiang Y."/>
            <person name="Adhikari A."/>
            <person name="Zheng C.-J."/>
            <person name="Schuster L."/>
            <person name="Cowan T.M."/>
            <person name="Smanski M.J."/>
            <person name="Chevrette M.G."/>
            <person name="De Carvalho L.P.S."/>
            <person name="Shen B."/>
        </authorList>
    </citation>
    <scope>NUCLEOTIDE SEQUENCE [LARGE SCALE GENOMIC DNA]</scope>
    <source>
        <strain evidence="1 2">NPDC087045</strain>
    </source>
</reference>
<gene>
    <name evidence="1" type="ORF">ACIPEN_18200</name>
</gene>
<dbReference type="EMBL" id="JBIUZV010000012">
    <property type="protein sequence ID" value="MFJ3047763.1"/>
    <property type="molecule type" value="Genomic_DNA"/>
</dbReference>
<sequence>MENRSGTPILSAFHGEMLGFSAVFCGAKAHDQLVHPGSLQNGMMIGQPGQSIKKMPLNLN</sequence>
<accession>A0ABW8F397</accession>
<name>A0ABW8F397_9BURK</name>
<keyword evidence="2" id="KW-1185">Reference proteome</keyword>